<dbReference type="EMBL" id="NAJQ01000526">
    <property type="protein sequence ID" value="TKA68192.1"/>
    <property type="molecule type" value="Genomic_DNA"/>
</dbReference>
<evidence type="ECO:0000313" key="2">
    <source>
        <dbReference type="EMBL" id="TKA68192.1"/>
    </source>
</evidence>
<keyword evidence="3" id="KW-1185">Reference proteome</keyword>
<name>A0A4U0WWR4_9PEZI</name>
<protein>
    <submittedName>
        <fullName evidence="2">Uncharacterized protein</fullName>
    </submittedName>
</protein>
<reference evidence="2 3" key="1">
    <citation type="submission" date="2017-03" db="EMBL/GenBank/DDBJ databases">
        <title>Genomes of endolithic fungi from Antarctica.</title>
        <authorList>
            <person name="Coleine C."/>
            <person name="Masonjones S."/>
            <person name="Stajich J.E."/>
        </authorList>
    </citation>
    <scope>NUCLEOTIDE SEQUENCE [LARGE SCALE GENOMIC DNA]</scope>
    <source>
        <strain evidence="2 3">CCFEE 5184</strain>
    </source>
</reference>
<proteinExistence type="predicted"/>
<organism evidence="2 3">
    <name type="scientific">Friedmanniomyces simplex</name>
    <dbReference type="NCBI Taxonomy" id="329884"/>
    <lineage>
        <taxon>Eukaryota</taxon>
        <taxon>Fungi</taxon>
        <taxon>Dikarya</taxon>
        <taxon>Ascomycota</taxon>
        <taxon>Pezizomycotina</taxon>
        <taxon>Dothideomycetes</taxon>
        <taxon>Dothideomycetidae</taxon>
        <taxon>Mycosphaerellales</taxon>
        <taxon>Teratosphaeriaceae</taxon>
        <taxon>Friedmanniomyces</taxon>
    </lineage>
</organism>
<feature type="compositionally biased region" description="Polar residues" evidence="1">
    <location>
        <begin position="13"/>
        <end position="27"/>
    </location>
</feature>
<accession>A0A4U0WWR4</accession>
<evidence type="ECO:0000256" key="1">
    <source>
        <dbReference type="SAM" id="MobiDB-lite"/>
    </source>
</evidence>
<dbReference type="Proteomes" id="UP000309340">
    <property type="component" value="Unassembled WGS sequence"/>
</dbReference>
<feature type="region of interest" description="Disordered" evidence="1">
    <location>
        <begin position="1"/>
        <end position="62"/>
    </location>
</feature>
<sequence length="85" mass="9183">MSGPNSGRRKYNGTVTNPAASSLTPAQAHTHWEQRADSPAPDSGILMSKVPRKQFTSPSRTHSSMPVIVLKIDPSVRFVPISAQD</sequence>
<evidence type="ECO:0000313" key="3">
    <source>
        <dbReference type="Proteomes" id="UP000309340"/>
    </source>
</evidence>
<dbReference type="AlphaFoldDB" id="A0A4U0WWR4"/>
<gene>
    <name evidence="2" type="ORF">B0A55_12567</name>
</gene>
<comment type="caution">
    <text evidence="2">The sequence shown here is derived from an EMBL/GenBank/DDBJ whole genome shotgun (WGS) entry which is preliminary data.</text>
</comment>
<dbReference type="OrthoDB" id="10305393at2759"/>